<name>A0A7R9FJV8_9NEOP</name>
<dbReference type="PANTHER" id="PTHR44436">
    <property type="entry name" value="F-BOX/WD REPEAT-CONTAINING PROTEIN 2"/>
    <property type="match status" value="1"/>
</dbReference>
<accession>A0A7R9FJV8</accession>
<dbReference type="PANTHER" id="PTHR44436:SF1">
    <property type="entry name" value="F-BOX_WD REPEAT-CONTAINING PROTEIN 2"/>
    <property type="match status" value="1"/>
</dbReference>
<dbReference type="InterPro" id="IPR036322">
    <property type="entry name" value="WD40_repeat_dom_sf"/>
</dbReference>
<dbReference type="PROSITE" id="PS50294">
    <property type="entry name" value="WD_REPEATS_REGION"/>
    <property type="match status" value="1"/>
</dbReference>
<dbReference type="InterPro" id="IPR042627">
    <property type="entry name" value="FBXW2"/>
</dbReference>
<dbReference type="PROSITE" id="PS50082">
    <property type="entry name" value="WD_REPEATS_2"/>
    <property type="match status" value="1"/>
</dbReference>
<reference evidence="6" key="1">
    <citation type="submission" date="2020-11" db="EMBL/GenBank/DDBJ databases">
        <authorList>
            <person name="Tran Van P."/>
        </authorList>
    </citation>
    <scope>NUCLEOTIDE SEQUENCE</scope>
</reference>
<keyword evidence="1 3" id="KW-0853">WD repeat</keyword>
<dbReference type="Gene3D" id="2.130.10.10">
    <property type="entry name" value="YVTN repeat-like/Quinoprotein amine dehydrogenase"/>
    <property type="match status" value="1"/>
</dbReference>
<dbReference type="InterPro" id="IPR015943">
    <property type="entry name" value="WD40/YVTN_repeat-like_dom_sf"/>
</dbReference>
<dbReference type="Pfam" id="PF12937">
    <property type="entry name" value="F-box-like"/>
    <property type="match status" value="1"/>
</dbReference>
<dbReference type="InterPro" id="IPR001810">
    <property type="entry name" value="F-box_dom"/>
</dbReference>
<dbReference type="AlphaFoldDB" id="A0A7R9FJV8"/>
<proteinExistence type="predicted"/>
<dbReference type="Gene3D" id="1.20.1280.50">
    <property type="match status" value="1"/>
</dbReference>
<dbReference type="SMART" id="SM00320">
    <property type="entry name" value="WD40"/>
    <property type="match status" value="2"/>
</dbReference>
<evidence type="ECO:0000256" key="1">
    <source>
        <dbReference type="ARBA" id="ARBA00022574"/>
    </source>
</evidence>
<organism evidence="6">
    <name type="scientific">Timema tahoe</name>
    <dbReference type="NCBI Taxonomy" id="61484"/>
    <lineage>
        <taxon>Eukaryota</taxon>
        <taxon>Metazoa</taxon>
        <taxon>Ecdysozoa</taxon>
        <taxon>Arthropoda</taxon>
        <taxon>Hexapoda</taxon>
        <taxon>Insecta</taxon>
        <taxon>Pterygota</taxon>
        <taxon>Neoptera</taxon>
        <taxon>Polyneoptera</taxon>
        <taxon>Phasmatodea</taxon>
        <taxon>Timematodea</taxon>
        <taxon>Timematoidea</taxon>
        <taxon>Timematidae</taxon>
        <taxon>Timema</taxon>
    </lineage>
</organism>
<evidence type="ECO:0000313" key="6">
    <source>
        <dbReference type="EMBL" id="CAD7454895.1"/>
    </source>
</evidence>
<evidence type="ECO:0000256" key="2">
    <source>
        <dbReference type="ARBA" id="ARBA00022737"/>
    </source>
</evidence>
<feature type="domain" description="F-box" evidence="5">
    <location>
        <begin position="65"/>
        <end position="112"/>
    </location>
</feature>
<dbReference type="SMART" id="SM00256">
    <property type="entry name" value="FBOX"/>
    <property type="match status" value="1"/>
</dbReference>
<dbReference type="PROSITE" id="PS50181">
    <property type="entry name" value="FBOX"/>
    <property type="match status" value="1"/>
</dbReference>
<evidence type="ECO:0000256" key="4">
    <source>
        <dbReference type="SAM" id="MobiDB-lite"/>
    </source>
</evidence>
<dbReference type="EMBL" id="OE000744">
    <property type="protein sequence ID" value="CAD7454895.1"/>
    <property type="molecule type" value="Genomic_DNA"/>
</dbReference>
<feature type="region of interest" description="Disordered" evidence="4">
    <location>
        <begin position="453"/>
        <end position="473"/>
    </location>
</feature>
<evidence type="ECO:0000256" key="3">
    <source>
        <dbReference type="PROSITE-ProRule" id="PRU00221"/>
    </source>
</evidence>
<dbReference type="SUPFAM" id="SSF81383">
    <property type="entry name" value="F-box domain"/>
    <property type="match status" value="1"/>
</dbReference>
<sequence>MESLTESVDIEDDCAKFNRWLCGTLEKFTLLPPEQQSTTLISMVCAASPESRYHLLLQVSSTLHKDILTLLPLMLVEKVCSYVDCRSLLRATQVSQDWNRIISSLSAVWRSKCQRLGDTHTAERPIDWKARCVLALTLLESFRTGSAFVHQDVKSMCVTFGQIIGIDHFQGLLFAIADDQVGVWSTDSFQLVGMFSVPYRISCLKAYGSHSLALGHSPGHVTTWNIKSNQGEAQMYREFRGHTGVVMCVSVSPEIGLLVSGATDFTARVWCLRGGGLLQTLLSHNLWVVQVFFPPSLSTVNVSCDRHLLVTVTRDHIRVYSWLAAWRRDSECCLLACQDHGSLETIDPCTMEIPLNYDHSVFTPSCHLFCGKLVYVRQSKVREDEPGNAQLVFHDLTTGNPGRTLFLGLKVRKLLAVGAKFGLILLHHRHPYGPNLLVVDLYSGESLGGCYLPHSSERSRRKDRKNHYPRPDSRGAALEELIGFLRLEVINQPDNPPTYTGRAGASTNNDVTLCNLEAVELISGGKCNINAHDGNDLRRADWDKLREVVEMPTIVEGGDNINQKTKYLTWALQEAMRRAIPIQKEYKKLGNRPWNDRQQRIRRETRKARRRYQRCDDPVDRNVLLTIYRNKTDEYETSIVAVRKDSWEEFVKGELATNPRGIPYKTASGKIRPPLSLSTLRRSNRTMTTCWQDTIELLMEVLLSYDQQEGETLQQIELRRLLDVELLMCLIHAMQGKVCWQDCIGFSSSTPDLGQVVVGNTGWLDGLGRHRPRDLIVAQGQLCGQIRVVTWSDKTRPSTCWDEASK</sequence>
<keyword evidence="2" id="KW-0677">Repeat</keyword>
<dbReference type="InterPro" id="IPR036047">
    <property type="entry name" value="F-box-like_dom_sf"/>
</dbReference>
<dbReference type="SUPFAM" id="SSF50978">
    <property type="entry name" value="WD40 repeat-like"/>
    <property type="match status" value="1"/>
</dbReference>
<gene>
    <name evidence="6" type="ORF">TTEB3V08_LOCUS2985</name>
</gene>
<protein>
    <recommendedName>
        <fullName evidence="5">F-box domain-containing protein</fullName>
    </recommendedName>
</protein>
<feature type="repeat" description="WD" evidence="3">
    <location>
        <begin position="239"/>
        <end position="280"/>
    </location>
</feature>
<evidence type="ECO:0000259" key="5">
    <source>
        <dbReference type="PROSITE" id="PS50181"/>
    </source>
</evidence>
<dbReference type="Pfam" id="PF00400">
    <property type="entry name" value="WD40"/>
    <property type="match status" value="1"/>
</dbReference>
<dbReference type="InterPro" id="IPR001680">
    <property type="entry name" value="WD40_rpt"/>
</dbReference>